<evidence type="ECO:0000313" key="2">
    <source>
        <dbReference type="Proteomes" id="UP000185210"/>
    </source>
</evidence>
<proteinExistence type="predicted"/>
<gene>
    <name evidence="1" type="ORF">SAMEA2070301_03935</name>
</gene>
<dbReference type="Proteomes" id="UP000185210">
    <property type="component" value="Unassembled WGS sequence"/>
</dbReference>
<dbReference type="EMBL" id="FSHM01000006">
    <property type="protein sequence ID" value="SIB51918.1"/>
    <property type="molecule type" value="Genomic_DNA"/>
</dbReference>
<comment type="caution">
    <text evidence="1">The sequence shown here is derived from an EMBL/GenBank/DDBJ whole genome shotgun (WGS) entry which is preliminary data.</text>
</comment>
<evidence type="ECO:0000313" key="1">
    <source>
        <dbReference type="EMBL" id="SIB51918.1"/>
    </source>
</evidence>
<organism evidence="1 2">
    <name type="scientific">Mycobacteroides abscessus subsp. abscessus</name>
    <dbReference type="NCBI Taxonomy" id="1185650"/>
    <lineage>
        <taxon>Bacteria</taxon>
        <taxon>Bacillati</taxon>
        <taxon>Actinomycetota</taxon>
        <taxon>Actinomycetes</taxon>
        <taxon>Mycobacteriales</taxon>
        <taxon>Mycobacteriaceae</taxon>
        <taxon>Mycobacteroides</taxon>
        <taxon>Mycobacteroides abscessus</taxon>
    </lineage>
</organism>
<reference evidence="1 2" key="1">
    <citation type="submission" date="2016-11" db="EMBL/GenBank/DDBJ databases">
        <authorList>
            <consortium name="Pathogen Informatics"/>
        </authorList>
    </citation>
    <scope>NUCLEOTIDE SEQUENCE [LARGE SCALE GENOMIC DNA]</scope>
    <source>
        <strain evidence="1 2">104</strain>
    </source>
</reference>
<dbReference type="AlphaFoldDB" id="A0AB38D3I3"/>
<protein>
    <submittedName>
        <fullName evidence="1">Uncharacterized protein</fullName>
    </submittedName>
</protein>
<accession>A0AB38D3I3</accession>
<dbReference type="RefSeq" id="WP_052544223.1">
    <property type="nucleotide sequence ID" value="NZ_CAACXP010000004.1"/>
</dbReference>
<sequence>MTIHIDTQGTATIHAVDEVARVMEHGGLAALITATTTDAELDLLHAAAEAGNVGPIVGLRAEMSWWRDLLARNASSR</sequence>
<name>A0AB38D3I3_9MYCO</name>